<comment type="caution">
    <text evidence="3">The sequence shown here is derived from an EMBL/GenBank/DDBJ whole genome shotgun (WGS) entry which is preliminary data.</text>
</comment>
<organism evidence="3 4">
    <name type="scientific">Flaviflagellibacter deserti</name>
    <dbReference type="NCBI Taxonomy" id="2267266"/>
    <lineage>
        <taxon>Bacteria</taxon>
        <taxon>Pseudomonadati</taxon>
        <taxon>Pseudomonadota</taxon>
        <taxon>Alphaproteobacteria</taxon>
        <taxon>Hyphomicrobiales</taxon>
        <taxon>Flaviflagellibacter</taxon>
    </lineage>
</organism>
<dbReference type="Proteomes" id="UP001595796">
    <property type="component" value="Unassembled WGS sequence"/>
</dbReference>
<dbReference type="InterPro" id="IPR027051">
    <property type="entry name" value="XdhC_Rossmann_dom"/>
</dbReference>
<gene>
    <name evidence="3" type="ORF">ACFPFW_16660</name>
</gene>
<dbReference type="Pfam" id="PF13478">
    <property type="entry name" value="XdhC_C"/>
    <property type="match status" value="1"/>
</dbReference>
<dbReference type="PANTHER" id="PTHR30388:SF4">
    <property type="entry name" value="MOLYBDENUM COFACTOR INSERTION CHAPERONE PAOD"/>
    <property type="match status" value="1"/>
</dbReference>
<dbReference type="PANTHER" id="PTHR30388">
    <property type="entry name" value="ALDEHYDE OXIDOREDUCTASE MOLYBDENUM COFACTOR ASSEMBLY PROTEIN"/>
    <property type="match status" value="1"/>
</dbReference>
<evidence type="ECO:0000259" key="2">
    <source>
        <dbReference type="Pfam" id="PF13478"/>
    </source>
</evidence>
<evidence type="ECO:0000259" key="1">
    <source>
        <dbReference type="Pfam" id="PF02625"/>
    </source>
</evidence>
<reference evidence="4" key="1">
    <citation type="journal article" date="2019" name="Int. J. Syst. Evol. Microbiol.">
        <title>The Global Catalogue of Microorganisms (GCM) 10K type strain sequencing project: providing services to taxonomists for standard genome sequencing and annotation.</title>
        <authorList>
            <consortium name="The Broad Institute Genomics Platform"/>
            <consortium name="The Broad Institute Genome Sequencing Center for Infectious Disease"/>
            <person name="Wu L."/>
            <person name="Ma J."/>
        </authorList>
    </citation>
    <scope>NUCLEOTIDE SEQUENCE [LARGE SCALE GENOMIC DNA]</scope>
    <source>
        <strain evidence="4">CGMCC 1.16444</strain>
    </source>
</reference>
<dbReference type="InterPro" id="IPR003777">
    <property type="entry name" value="XdhC_CoxI"/>
</dbReference>
<dbReference type="Gene3D" id="3.40.50.720">
    <property type="entry name" value="NAD(P)-binding Rossmann-like Domain"/>
    <property type="match status" value="1"/>
</dbReference>
<dbReference type="RefSeq" id="WP_379771633.1">
    <property type="nucleotide sequence ID" value="NZ_JBHSJF010000008.1"/>
</dbReference>
<evidence type="ECO:0000313" key="3">
    <source>
        <dbReference type="EMBL" id="MFC5069650.1"/>
    </source>
</evidence>
<keyword evidence="4" id="KW-1185">Reference proteome</keyword>
<proteinExistence type="predicted"/>
<dbReference type="Pfam" id="PF02625">
    <property type="entry name" value="XdhC_CoxI"/>
    <property type="match status" value="1"/>
</dbReference>
<dbReference type="EMBL" id="JBHSJF010000008">
    <property type="protein sequence ID" value="MFC5069650.1"/>
    <property type="molecule type" value="Genomic_DNA"/>
</dbReference>
<feature type="domain" description="XdhC Rossmann" evidence="2">
    <location>
        <begin position="177"/>
        <end position="317"/>
    </location>
</feature>
<feature type="domain" description="XdhC- CoxI" evidence="1">
    <location>
        <begin position="34"/>
        <end position="98"/>
    </location>
</feature>
<accession>A0ABV9Z3X1</accession>
<sequence length="346" mass="36558">MMEETGPVIGSPQDDWPLFGLVDDIRPALRAELDRNRAVALVTLFAAQGGAPRGVGAQMLVTSDGASGYLSGGCVEADIVLHGRAVIADGQPRWLVYGQGGPIDIRLPCGGRIEVLIERVLPDDPAAARLITLTEARQPALWLTNGRERMCLTEQGQRPATGDDDVVVRRFDPRQRVVVLGADPMSLALCALATQAGAEVMLVRPNGPLSPPPVAGIAYHRSSPSEALATIGLDPWTAVVIALHDEIHDHASLMAALPSAAGYVGLLGSSRRLPGKLERLRMAGLSDDNIARLKAPIGLSLGGRAPWEIATAIYAEIIATAHAAQHQRTVRSEPANRIDTVPAVSA</sequence>
<protein>
    <submittedName>
        <fullName evidence="3">XdhC family protein</fullName>
    </submittedName>
</protein>
<name>A0ABV9Z3X1_9HYPH</name>
<dbReference type="InterPro" id="IPR052698">
    <property type="entry name" value="MoCofactor_Util/Proc"/>
</dbReference>
<evidence type="ECO:0000313" key="4">
    <source>
        <dbReference type="Proteomes" id="UP001595796"/>
    </source>
</evidence>